<dbReference type="VEuPathDB" id="VectorBase:LLONM1_005452"/>
<keyword evidence="4" id="KW-1185">Reference proteome</keyword>
<keyword evidence="1" id="KW-1015">Disulfide bond</keyword>
<comment type="caution">
    <text evidence="1">Lacks conserved residue(s) required for the propagation of feature annotation.</text>
</comment>
<accession>A0A1B0GJQ2</accession>
<dbReference type="Proteomes" id="UP000092461">
    <property type="component" value="Unassembled WGS sequence"/>
</dbReference>
<name>A0A1B0GJQ2_LUTLO</name>
<reference evidence="3" key="1">
    <citation type="submission" date="2020-05" db="UniProtKB">
        <authorList>
            <consortium name="EnsemblMetazoa"/>
        </authorList>
    </citation>
    <scope>IDENTIFICATION</scope>
    <source>
        <strain evidence="3">Jacobina</strain>
    </source>
</reference>
<feature type="domain" description="EGF-like" evidence="2">
    <location>
        <begin position="161"/>
        <end position="196"/>
    </location>
</feature>
<organism evidence="3 4">
    <name type="scientific">Lutzomyia longipalpis</name>
    <name type="common">Sand fly</name>
    <dbReference type="NCBI Taxonomy" id="7200"/>
    <lineage>
        <taxon>Eukaryota</taxon>
        <taxon>Metazoa</taxon>
        <taxon>Ecdysozoa</taxon>
        <taxon>Arthropoda</taxon>
        <taxon>Hexapoda</taxon>
        <taxon>Insecta</taxon>
        <taxon>Pterygota</taxon>
        <taxon>Neoptera</taxon>
        <taxon>Endopterygota</taxon>
        <taxon>Diptera</taxon>
        <taxon>Nematocera</taxon>
        <taxon>Psychodoidea</taxon>
        <taxon>Psychodidae</taxon>
        <taxon>Lutzomyia</taxon>
        <taxon>Lutzomyia</taxon>
    </lineage>
</organism>
<dbReference type="AlphaFoldDB" id="A0A1B0GJQ2"/>
<evidence type="ECO:0000313" key="4">
    <source>
        <dbReference type="Proteomes" id="UP000092461"/>
    </source>
</evidence>
<dbReference type="VEuPathDB" id="VectorBase:LLOJ006691"/>
<evidence type="ECO:0000259" key="2">
    <source>
        <dbReference type="PROSITE" id="PS50026"/>
    </source>
</evidence>
<dbReference type="EMBL" id="AJWK01022063">
    <property type="status" value="NOT_ANNOTATED_CDS"/>
    <property type="molecule type" value="Genomic_DNA"/>
</dbReference>
<evidence type="ECO:0000313" key="3">
    <source>
        <dbReference type="EnsemblMetazoa" id="LLOJ006691-PA"/>
    </source>
</evidence>
<protein>
    <recommendedName>
        <fullName evidence="2">EGF-like domain-containing protein</fullName>
    </recommendedName>
</protein>
<sequence>MRAIMEINSTYPPNEDESINMEEDVLYQRGASFSAKLDDSNAHIFDNTLSNSKHVMSRMGEHRINAIAGSEEQLDGGGGGVATVSSELSDDIFYSKEDMSIYDDVNNNRLNLRSRDSTLYDRMTLGVASYELAAMNSSYITKDNLSLPQGNNGTEAAANVTRTPCVLDCGLDGRCNNDDGTPRCLCPFGKTGLKCEEVPYE</sequence>
<dbReference type="InterPro" id="IPR000742">
    <property type="entry name" value="EGF"/>
</dbReference>
<feature type="disulfide bond" evidence="1">
    <location>
        <begin position="186"/>
        <end position="195"/>
    </location>
</feature>
<keyword evidence="1" id="KW-0245">EGF-like domain</keyword>
<dbReference type="PROSITE" id="PS50026">
    <property type="entry name" value="EGF_3"/>
    <property type="match status" value="1"/>
</dbReference>
<dbReference type="EnsemblMetazoa" id="LLOJ006691-RA">
    <property type="protein sequence ID" value="LLOJ006691-PA"/>
    <property type="gene ID" value="LLOJ006691"/>
</dbReference>
<feature type="disulfide bond" evidence="1">
    <location>
        <begin position="165"/>
        <end position="175"/>
    </location>
</feature>
<dbReference type="PROSITE" id="PS00022">
    <property type="entry name" value="EGF_1"/>
    <property type="match status" value="1"/>
</dbReference>
<dbReference type="CDD" id="cd00054">
    <property type="entry name" value="EGF_CA"/>
    <property type="match status" value="1"/>
</dbReference>
<proteinExistence type="predicted"/>
<evidence type="ECO:0000256" key="1">
    <source>
        <dbReference type="PROSITE-ProRule" id="PRU00076"/>
    </source>
</evidence>